<dbReference type="AlphaFoldDB" id="A4WRR9"/>
<name>A4WRR9_CERS5</name>
<evidence type="ECO:0000313" key="1">
    <source>
        <dbReference type="EMBL" id="ABP70083.1"/>
    </source>
</evidence>
<dbReference type="EMBL" id="CP000661">
    <property type="protein sequence ID" value="ABP70083.1"/>
    <property type="molecule type" value="Genomic_DNA"/>
</dbReference>
<organism evidence="1">
    <name type="scientific">Cereibacter sphaeroides (strain ATCC 17025 / ATH 2.4.3)</name>
    <name type="common">Rhodobacter sphaeroides</name>
    <dbReference type="NCBI Taxonomy" id="349102"/>
    <lineage>
        <taxon>Bacteria</taxon>
        <taxon>Pseudomonadati</taxon>
        <taxon>Pseudomonadota</taxon>
        <taxon>Alphaproteobacteria</taxon>
        <taxon>Rhodobacterales</taxon>
        <taxon>Paracoccaceae</taxon>
        <taxon>Cereibacter</taxon>
    </lineage>
</organism>
<accession>A4WRR9</accession>
<gene>
    <name evidence="1" type="ordered locus">Rsph17025_1182</name>
</gene>
<protein>
    <submittedName>
        <fullName evidence="1">Uncharacterized protein</fullName>
    </submittedName>
</protein>
<proteinExistence type="predicted"/>
<dbReference type="STRING" id="349102.Rsph17025_1182"/>
<dbReference type="KEGG" id="rsq:Rsph17025_1182"/>
<reference evidence="1" key="1">
    <citation type="submission" date="2007-04" db="EMBL/GenBank/DDBJ databases">
        <title>Complete sequence of chromosome of Rhodobacter sphaeroides ATCC 17025.</title>
        <authorList>
            <consortium name="US DOE Joint Genome Institute"/>
            <person name="Copeland A."/>
            <person name="Lucas S."/>
            <person name="Lapidus A."/>
            <person name="Barry K."/>
            <person name="Detter J.C."/>
            <person name="Glavina del Rio T."/>
            <person name="Hammon N."/>
            <person name="Israni S."/>
            <person name="Dalin E."/>
            <person name="Tice H."/>
            <person name="Pitluck S."/>
            <person name="Chertkov O."/>
            <person name="Brettin T."/>
            <person name="Bruce D."/>
            <person name="Han C."/>
            <person name="Schmutz J."/>
            <person name="Larimer F."/>
            <person name="Land M."/>
            <person name="Hauser L."/>
            <person name="Kyrpides N."/>
            <person name="Kim E."/>
            <person name="Richardson P."/>
            <person name="Mackenzie C."/>
            <person name="Choudhary M."/>
            <person name="Donohue T.J."/>
            <person name="Kaplan S."/>
        </authorList>
    </citation>
    <scope>NUCLEOTIDE SEQUENCE [LARGE SCALE GENOMIC DNA]</scope>
    <source>
        <strain evidence="1">ATCC 17025</strain>
    </source>
</reference>
<sequence length="96" mass="10445">MRPRHAAAKAREPPAQAAAEGVKPLADRLVAQPARVVFDRHVIDHIILHVVSVHPGHGATPSVQPSPAANLTCPARTHILPLRRSVMRPMQIRQPC</sequence>
<dbReference type="HOGENOM" id="CLU_2357884_0_0_5"/>